<dbReference type="Proteomes" id="UP000634136">
    <property type="component" value="Unassembled WGS sequence"/>
</dbReference>
<accession>A0A834X7D2</accession>
<gene>
    <name evidence="2" type="ORF">G2W53_007639</name>
</gene>
<feature type="region of interest" description="Disordered" evidence="1">
    <location>
        <begin position="110"/>
        <end position="131"/>
    </location>
</feature>
<keyword evidence="3" id="KW-1185">Reference proteome</keyword>
<protein>
    <submittedName>
        <fullName evidence="2">Gag-Pol polyprotein</fullName>
    </submittedName>
</protein>
<reference evidence="2" key="1">
    <citation type="submission" date="2020-09" db="EMBL/GenBank/DDBJ databases">
        <title>Genome-Enabled Discovery of Anthraquinone Biosynthesis in Senna tora.</title>
        <authorList>
            <person name="Kang S.-H."/>
            <person name="Pandey R.P."/>
            <person name="Lee C.-M."/>
            <person name="Sim J.-S."/>
            <person name="Jeong J.-T."/>
            <person name="Choi B.-S."/>
            <person name="Jung M."/>
            <person name="Ginzburg D."/>
            <person name="Zhao K."/>
            <person name="Won S.Y."/>
            <person name="Oh T.-J."/>
            <person name="Yu Y."/>
            <person name="Kim N.-H."/>
            <person name="Lee O.R."/>
            <person name="Lee T.-H."/>
            <person name="Bashyal P."/>
            <person name="Kim T.-S."/>
            <person name="Lee W.-H."/>
            <person name="Kawkins C."/>
            <person name="Kim C.-K."/>
            <person name="Kim J.S."/>
            <person name="Ahn B.O."/>
            <person name="Rhee S.Y."/>
            <person name="Sohng J.K."/>
        </authorList>
    </citation>
    <scope>NUCLEOTIDE SEQUENCE</scope>
    <source>
        <tissue evidence="2">Leaf</tissue>
    </source>
</reference>
<name>A0A834X7D2_9FABA</name>
<feature type="compositionally biased region" description="Basic and acidic residues" evidence="1">
    <location>
        <begin position="23"/>
        <end position="42"/>
    </location>
</feature>
<organism evidence="2 3">
    <name type="scientific">Senna tora</name>
    <dbReference type="NCBI Taxonomy" id="362788"/>
    <lineage>
        <taxon>Eukaryota</taxon>
        <taxon>Viridiplantae</taxon>
        <taxon>Streptophyta</taxon>
        <taxon>Embryophyta</taxon>
        <taxon>Tracheophyta</taxon>
        <taxon>Spermatophyta</taxon>
        <taxon>Magnoliopsida</taxon>
        <taxon>eudicotyledons</taxon>
        <taxon>Gunneridae</taxon>
        <taxon>Pentapetalae</taxon>
        <taxon>rosids</taxon>
        <taxon>fabids</taxon>
        <taxon>Fabales</taxon>
        <taxon>Fabaceae</taxon>
        <taxon>Caesalpinioideae</taxon>
        <taxon>Cassia clade</taxon>
        <taxon>Senna</taxon>
    </lineage>
</organism>
<dbReference type="EMBL" id="JAAIUW010000003">
    <property type="protein sequence ID" value="KAF7839157.1"/>
    <property type="molecule type" value="Genomic_DNA"/>
</dbReference>
<feature type="region of interest" description="Disordered" evidence="1">
    <location>
        <begin position="22"/>
        <end position="60"/>
    </location>
</feature>
<comment type="caution">
    <text evidence="2">The sequence shown here is derived from an EMBL/GenBank/DDBJ whole genome shotgun (WGS) entry which is preliminary data.</text>
</comment>
<sequence>MREMAEAMKRQADAADCMLQHIQGDRDDRPQERRAIDGHYARDCPQNKQTSEGAKRPTKGRVFTLKGEEAIKSDDLIEGTGIDVILGMNWAEENPVIPTQIMREMAEAMKRQADAADRMLQNIQGDRDDRP</sequence>
<proteinExistence type="predicted"/>
<evidence type="ECO:0000313" key="2">
    <source>
        <dbReference type="EMBL" id="KAF7839157.1"/>
    </source>
</evidence>
<evidence type="ECO:0000313" key="3">
    <source>
        <dbReference type="Proteomes" id="UP000634136"/>
    </source>
</evidence>
<dbReference type="AlphaFoldDB" id="A0A834X7D2"/>
<evidence type="ECO:0000256" key="1">
    <source>
        <dbReference type="SAM" id="MobiDB-lite"/>
    </source>
</evidence>